<gene>
    <name evidence="1" type="ORF">BOTCAL_0036g00210</name>
</gene>
<evidence type="ECO:0000313" key="2">
    <source>
        <dbReference type="Proteomes" id="UP000297299"/>
    </source>
</evidence>
<dbReference type="OrthoDB" id="3474306at2759"/>
<proteinExistence type="predicted"/>
<evidence type="ECO:0000313" key="1">
    <source>
        <dbReference type="EMBL" id="TEY80893.1"/>
    </source>
</evidence>
<dbReference type="AlphaFoldDB" id="A0A4Y8DCL7"/>
<organism evidence="1 2">
    <name type="scientific">Botryotinia calthae</name>
    <dbReference type="NCBI Taxonomy" id="38488"/>
    <lineage>
        <taxon>Eukaryota</taxon>
        <taxon>Fungi</taxon>
        <taxon>Dikarya</taxon>
        <taxon>Ascomycota</taxon>
        <taxon>Pezizomycotina</taxon>
        <taxon>Leotiomycetes</taxon>
        <taxon>Helotiales</taxon>
        <taxon>Sclerotiniaceae</taxon>
        <taxon>Botryotinia</taxon>
    </lineage>
</organism>
<reference evidence="1 2" key="1">
    <citation type="submission" date="2017-11" db="EMBL/GenBank/DDBJ databases">
        <title>Comparative genomics of Botrytis spp.</title>
        <authorList>
            <person name="Valero-Jimenez C.A."/>
            <person name="Tapia P."/>
            <person name="Veloso J."/>
            <person name="Silva-Moreno E."/>
            <person name="Staats M."/>
            <person name="Valdes J.H."/>
            <person name="Van Kan J.A.L."/>
        </authorList>
    </citation>
    <scope>NUCLEOTIDE SEQUENCE [LARGE SCALE GENOMIC DNA]</scope>
    <source>
        <strain evidence="1 2">MUCL2830</strain>
    </source>
</reference>
<dbReference type="EMBL" id="PHWZ01000036">
    <property type="protein sequence ID" value="TEY80893.1"/>
    <property type="molecule type" value="Genomic_DNA"/>
</dbReference>
<accession>A0A4Y8DCL7</accession>
<dbReference type="Proteomes" id="UP000297299">
    <property type="component" value="Unassembled WGS sequence"/>
</dbReference>
<comment type="caution">
    <text evidence="1">The sequence shown here is derived from an EMBL/GenBank/DDBJ whole genome shotgun (WGS) entry which is preliminary data.</text>
</comment>
<keyword evidence="2" id="KW-1185">Reference proteome</keyword>
<protein>
    <submittedName>
        <fullName evidence="1">Uncharacterized protein</fullName>
    </submittedName>
</protein>
<sequence>MASVYGNATLTIAAEATVDTSSGIFDSTNAFRQQQHIKQCTCPHKSSTGTLYLRESLDFDRSALAGYLSKRA</sequence>
<name>A0A4Y8DCL7_9HELO</name>